<name>A0ABR3EMD6_9AGAR</name>
<organism evidence="2 3">
    <name type="scientific">Marasmius crinis-equi</name>
    <dbReference type="NCBI Taxonomy" id="585013"/>
    <lineage>
        <taxon>Eukaryota</taxon>
        <taxon>Fungi</taxon>
        <taxon>Dikarya</taxon>
        <taxon>Basidiomycota</taxon>
        <taxon>Agaricomycotina</taxon>
        <taxon>Agaricomycetes</taxon>
        <taxon>Agaricomycetidae</taxon>
        <taxon>Agaricales</taxon>
        <taxon>Marasmiineae</taxon>
        <taxon>Marasmiaceae</taxon>
        <taxon>Marasmius</taxon>
    </lineage>
</organism>
<sequence>MSQTVHHRQLHWTVHQSTIANSTGRFTRQPFNPAHMPIRIVGNLEPAQLPFLCLPYRRDGDSLEAFYAIKYPGINVPTPQELEDEAFIAPMYYSVVAGKNIGIFSNWGDVGPIMQGFPGNNQKKHPTWLEAWLAYSGAYNARQVQILDKGGDIARYGAELVNLLCKASLGP</sequence>
<accession>A0ABR3EMD6</accession>
<dbReference type="EMBL" id="JBAHYK010003075">
    <property type="protein sequence ID" value="KAL0563975.1"/>
    <property type="molecule type" value="Genomic_DNA"/>
</dbReference>
<protein>
    <recommendedName>
        <fullName evidence="1">Ribonuclease H1 N-terminal domain-containing protein</fullName>
    </recommendedName>
</protein>
<reference evidence="2 3" key="1">
    <citation type="submission" date="2024-02" db="EMBL/GenBank/DDBJ databases">
        <title>A draft genome for the cacao thread blight pathogen Marasmius crinis-equi.</title>
        <authorList>
            <person name="Cohen S.P."/>
            <person name="Baruah I.K."/>
            <person name="Amoako-Attah I."/>
            <person name="Bukari Y."/>
            <person name="Meinhardt L.W."/>
            <person name="Bailey B.A."/>
        </authorList>
    </citation>
    <scope>NUCLEOTIDE SEQUENCE [LARGE SCALE GENOMIC DNA]</scope>
    <source>
        <strain evidence="2 3">GH-76</strain>
    </source>
</reference>
<dbReference type="Proteomes" id="UP001465976">
    <property type="component" value="Unassembled WGS sequence"/>
</dbReference>
<proteinExistence type="predicted"/>
<dbReference type="Pfam" id="PF01693">
    <property type="entry name" value="Cauli_VI"/>
    <property type="match status" value="1"/>
</dbReference>
<keyword evidence="3" id="KW-1185">Reference proteome</keyword>
<dbReference type="SUPFAM" id="SSF55658">
    <property type="entry name" value="L9 N-domain-like"/>
    <property type="match status" value="1"/>
</dbReference>
<feature type="domain" description="Ribonuclease H1 N-terminal" evidence="1">
    <location>
        <begin position="92"/>
        <end position="132"/>
    </location>
</feature>
<evidence type="ECO:0000259" key="1">
    <source>
        <dbReference type="Pfam" id="PF01693"/>
    </source>
</evidence>
<gene>
    <name evidence="2" type="ORF">V5O48_018079</name>
</gene>
<evidence type="ECO:0000313" key="3">
    <source>
        <dbReference type="Proteomes" id="UP001465976"/>
    </source>
</evidence>
<comment type="caution">
    <text evidence="2">The sequence shown here is derived from an EMBL/GenBank/DDBJ whole genome shotgun (WGS) entry which is preliminary data.</text>
</comment>
<dbReference type="Gene3D" id="3.40.970.10">
    <property type="entry name" value="Ribonuclease H1, N-terminal domain"/>
    <property type="match status" value="1"/>
</dbReference>
<dbReference type="InterPro" id="IPR009027">
    <property type="entry name" value="Ribosomal_bL9/RNase_H1_N"/>
</dbReference>
<evidence type="ECO:0000313" key="2">
    <source>
        <dbReference type="EMBL" id="KAL0563975.1"/>
    </source>
</evidence>
<dbReference type="InterPro" id="IPR037056">
    <property type="entry name" value="RNase_H1_N_sf"/>
</dbReference>
<dbReference type="InterPro" id="IPR011320">
    <property type="entry name" value="RNase_H1_N"/>
</dbReference>